<evidence type="ECO:0000259" key="10">
    <source>
        <dbReference type="Pfam" id="PF01761"/>
    </source>
</evidence>
<feature type="domain" description="3-dehydroquinate synthase N-terminal" evidence="10">
    <location>
        <begin position="63"/>
        <end position="173"/>
    </location>
</feature>
<dbReference type="InterPro" id="IPR030963">
    <property type="entry name" value="DHQ_synth_fam"/>
</dbReference>
<dbReference type="EMBL" id="MPJW01000133">
    <property type="protein sequence ID" value="OLU39535.1"/>
    <property type="molecule type" value="Genomic_DNA"/>
</dbReference>
<dbReference type="Gene3D" id="1.20.1090.10">
    <property type="entry name" value="Dehydroquinate synthase-like - alpha domain"/>
    <property type="match status" value="1"/>
</dbReference>
<gene>
    <name evidence="12" type="ORF">BO222_06530</name>
</gene>
<feature type="domain" description="3-dehydroquinate synthase C-terminal" evidence="11">
    <location>
        <begin position="175"/>
        <end position="301"/>
    </location>
</feature>
<evidence type="ECO:0000256" key="9">
    <source>
        <dbReference type="ARBA" id="ARBA00023285"/>
    </source>
</evidence>
<dbReference type="InterPro" id="IPR030960">
    <property type="entry name" value="DHQS/DOIS_N"/>
</dbReference>
<dbReference type="PANTHER" id="PTHR43622">
    <property type="entry name" value="3-DEHYDROQUINATE SYNTHASE"/>
    <property type="match status" value="1"/>
</dbReference>
<dbReference type="InterPro" id="IPR050071">
    <property type="entry name" value="Dehydroquinate_synthase"/>
</dbReference>
<dbReference type="Pfam" id="PF01761">
    <property type="entry name" value="DHQ_synthase"/>
    <property type="match status" value="1"/>
</dbReference>
<keyword evidence="8" id="KW-0456">Lyase</keyword>
<dbReference type="CDD" id="cd08195">
    <property type="entry name" value="DHQS"/>
    <property type="match status" value="1"/>
</dbReference>
<evidence type="ECO:0000256" key="7">
    <source>
        <dbReference type="ARBA" id="ARBA00023027"/>
    </source>
</evidence>
<evidence type="ECO:0000256" key="8">
    <source>
        <dbReference type="ARBA" id="ARBA00023239"/>
    </source>
</evidence>
<accession>A0A1U7NFV8</accession>
<keyword evidence="4" id="KW-0479">Metal-binding</keyword>
<organism evidence="12 13">
    <name type="scientific">Ileibacterium valens</name>
    <dbReference type="NCBI Taxonomy" id="1862668"/>
    <lineage>
        <taxon>Bacteria</taxon>
        <taxon>Bacillati</taxon>
        <taxon>Bacillota</taxon>
        <taxon>Erysipelotrichia</taxon>
        <taxon>Erysipelotrichales</taxon>
        <taxon>Erysipelotrichaceae</taxon>
        <taxon>Ileibacterium</taxon>
    </lineage>
</organism>
<dbReference type="FunFam" id="3.40.50.1970:FF:000007">
    <property type="entry name" value="Pentafunctional AROM polypeptide"/>
    <property type="match status" value="1"/>
</dbReference>
<dbReference type="GO" id="GO:0003856">
    <property type="term" value="F:3-dehydroquinate synthase activity"/>
    <property type="evidence" value="ECO:0007669"/>
    <property type="project" value="TreeGrafter"/>
</dbReference>
<evidence type="ECO:0000256" key="6">
    <source>
        <dbReference type="ARBA" id="ARBA00022833"/>
    </source>
</evidence>
<evidence type="ECO:0000256" key="1">
    <source>
        <dbReference type="ARBA" id="ARBA00001911"/>
    </source>
</evidence>
<dbReference type="InterPro" id="IPR056179">
    <property type="entry name" value="DHQS_C"/>
</dbReference>
<dbReference type="OrthoDB" id="9806583at2"/>
<proteinExistence type="predicted"/>
<keyword evidence="5" id="KW-0547">Nucleotide-binding</keyword>
<dbReference type="GO" id="GO:0046872">
    <property type="term" value="F:metal ion binding"/>
    <property type="evidence" value="ECO:0007669"/>
    <property type="project" value="UniProtKB-KW"/>
</dbReference>
<keyword evidence="13" id="KW-1185">Reference proteome</keyword>
<keyword evidence="9" id="KW-0170">Cobalt</keyword>
<evidence type="ECO:0000313" key="12">
    <source>
        <dbReference type="EMBL" id="OLU39535.1"/>
    </source>
</evidence>
<name>A0A1U7NFV8_9FIRM</name>
<dbReference type="Proteomes" id="UP000186341">
    <property type="component" value="Unassembled WGS sequence"/>
</dbReference>
<comment type="caution">
    <text evidence="12">The sequence shown here is derived from an EMBL/GenBank/DDBJ whole genome shotgun (WGS) entry which is preliminary data.</text>
</comment>
<evidence type="ECO:0000256" key="5">
    <source>
        <dbReference type="ARBA" id="ARBA00022741"/>
    </source>
</evidence>
<reference evidence="12 13" key="1">
    <citation type="submission" date="2016-11" db="EMBL/GenBank/DDBJ databases">
        <title>Description of two novel members of the family Erysipelotrichaceae: Ileibacterium lipovorans gen. nov., sp. nov. and Dubosiella newyorkensis, gen. nov., sp. nov.</title>
        <authorList>
            <person name="Cox L.M."/>
            <person name="Sohn J."/>
            <person name="Tyrrell K.L."/>
            <person name="Citron D.M."/>
            <person name="Lawson P.A."/>
            <person name="Patel N.B."/>
            <person name="Iizumi T."/>
            <person name="Perez-Perez G.I."/>
            <person name="Goldstein E.J."/>
            <person name="Blaser M.J."/>
        </authorList>
    </citation>
    <scope>NUCLEOTIDE SEQUENCE [LARGE SCALE GENOMIC DNA]</scope>
    <source>
        <strain evidence="12 13">NYU-BL-A3</strain>
    </source>
</reference>
<comment type="cofactor">
    <cofactor evidence="3">
        <name>Zn(2+)</name>
        <dbReference type="ChEBI" id="CHEBI:29105"/>
    </cofactor>
</comment>
<sequence>MSKMVVSLNENSYPIYIEHHLLSHLSEYLDSNRRYVIIADDGIPRKWVDLVSSQIPDGEVLRFAQGEASKSFDTFAALMTQLAELKLTRKDCLIALGGGVTGDLCGFLAACYMRGIDYIQIPTTVLSQVDSSVGGKTAIDVGTMKNLCGAFWQPEAVFIDPEVLSTLDPRQISAGLAEALKMGIVFDESLLEEFEKEKPDFDRIIERSIDLKRQIVQEDEKEGGRRKLLNFGHTIGHAIEASFPEHDYLHGECVGMGMLYFIEDEELKKRVAGILKSLNLPEIPDYDKEAVKEYMKHDKKSLVGGIDAIYVSRIGHPEIRMTDFDTLCGFIDNPPIVK</sequence>
<evidence type="ECO:0000256" key="2">
    <source>
        <dbReference type="ARBA" id="ARBA00001941"/>
    </source>
</evidence>
<protein>
    <submittedName>
        <fullName evidence="12">3-dehydroquinate synthase</fullName>
    </submittedName>
</protein>
<dbReference type="GO" id="GO:0009073">
    <property type="term" value="P:aromatic amino acid family biosynthetic process"/>
    <property type="evidence" value="ECO:0007669"/>
    <property type="project" value="InterPro"/>
</dbReference>
<dbReference type="GeneID" id="82202855"/>
<dbReference type="Gene3D" id="3.40.50.1970">
    <property type="match status" value="1"/>
</dbReference>
<evidence type="ECO:0000256" key="4">
    <source>
        <dbReference type="ARBA" id="ARBA00022723"/>
    </source>
</evidence>
<dbReference type="SUPFAM" id="SSF56796">
    <property type="entry name" value="Dehydroquinate synthase-like"/>
    <property type="match status" value="1"/>
</dbReference>
<comment type="cofactor">
    <cofactor evidence="1">
        <name>NAD(+)</name>
        <dbReference type="ChEBI" id="CHEBI:57540"/>
    </cofactor>
</comment>
<evidence type="ECO:0000256" key="3">
    <source>
        <dbReference type="ARBA" id="ARBA00001947"/>
    </source>
</evidence>
<dbReference type="RefSeq" id="WP_075819491.1">
    <property type="nucleotide sequence ID" value="NZ_CAJUTZ010000102.1"/>
</dbReference>
<dbReference type="AlphaFoldDB" id="A0A1U7NFV8"/>
<comment type="cofactor">
    <cofactor evidence="2">
        <name>Co(2+)</name>
        <dbReference type="ChEBI" id="CHEBI:48828"/>
    </cofactor>
</comment>
<keyword evidence="6" id="KW-0862">Zinc</keyword>
<evidence type="ECO:0000313" key="13">
    <source>
        <dbReference type="Proteomes" id="UP000186341"/>
    </source>
</evidence>
<keyword evidence="7" id="KW-0520">NAD</keyword>
<dbReference type="Pfam" id="PF24621">
    <property type="entry name" value="DHQS_C"/>
    <property type="match status" value="1"/>
</dbReference>
<dbReference type="PIRSF" id="PIRSF001455">
    <property type="entry name" value="DHQ_synth"/>
    <property type="match status" value="1"/>
</dbReference>
<dbReference type="GO" id="GO:0000166">
    <property type="term" value="F:nucleotide binding"/>
    <property type="evidence" value="ECO:0007669"/>
    <property type="project" value="UniProtKB-KW"/>
</dbReference>
<evidence type="ECO:0000259" key="11">
    <source>
        <dbReference type="Pfam" id="PF24621"/>
    </source>
</evidence>
<dbReference type="PANTHER" id="PTHR43622:SF1">
    <property type="entry name" value="3-DEHYDROQUINATE SYNTHASE"/>
    <property type="match status" value="1"/>
</dbReference>